<dbReference type="HAMAP" id="MF_00330">
    <property type="entry name" value="CbiN"/>
    <property type="match status" value="1"/>
</dbReference>
<keyword evidence="8 10" id="KW-0472">Membrane</keyword>
<sequence length="163" mass="16943">MTPAQPQQPRPDQGTDPRRDGGPRPRAWITWAMVAVIAVIAALPLVTGAGDHLDEPFPGADEQGEEAVEEIAPAYEPWLDPLFEAPSAEVESGIFAVQAAIGAGIIGYYFGVVHTRSRMRREQAPAPSAAASAAGTTGAPRDPDATDASPHGDAPDGTAPARD</sequence>
<keyword evidence="13" id="KW-1185">Reference proteome</keyword>
<evidence type="ECO:0000256" key="11">
    <source>
        <dbReference type="SAM" id="MobiDB-lite"/>
    </source>
</evidence>
<evidence type="ECO:0000313" key="12">
    <source>
        <dbReference type="EMBL" id="MBB6170806.1"/>
    </source>
</evidence>
<evidence type="ECO:0000256" key="4">
    <source>
        <dbReference type="ARBA" id="ARBA00022573"/>
    </source>
</evidence>
<feature type="region of interest" description="Disordered" evidence="11">
    <location>
        <begin position="120"/>
        <end position="163"/>
    </location>
</feature>
<evidence type="ECO:0000256" key="8">
    <source>
        <dbReference type="ARBA" id="ARBA00023136"/>
    </source>
</evidence>
<gene>
    <name evidence="10" type="primary">cbiN</name>
    <name evidence="12" type="ORF">HNR23_000866</name>
</gene>
<comment type="pathway">
    <text evidence="10">Cofactor biosynthesis; adenosylcobalamin biosynthesis.</text>
</comment>
<comment type="caution">
    <text evidence="12">The sequence shown here is derived from an EMBL/GenBank/DDBJ whole genome shotgun (WGS) entry which is preliminary data.</text>
</comment>
<keyword evidence="9 10" id="KW-0170">Cobalt</keyword>
<reference evidence="12 13" key="1">
    <citation type="submission" date="2020-08" db="EMBL/GenBank/DDBJ databases">
        <title>Sequencing the genomes of 1000 actinobacteria strains.</title>
        <authorList>
            <person name="Klenk H.-P."/>
        </authorList>
    </citation>
    <scope>NUCLEOTIDE SEQUENCE [LARGE SCALE GENOMIC DNA]</scope>
    <source>
        <strain evidence="12 13">DSM 46659</strain>
    </source>
</reference>
<keyword evidence="3 10" id="KW-1003">Cell membrane</keyword>
<proteinExistence type="inferred from homology"/>
<keyword evidence="7 10" id="KW-0406">Ion transport</keyword>
<evidence type="ECO:0000256" key="5">
    <source>
        <dbReference type="ARBA" id="ARBA00022692"/>
    </source>
</evidence>
<dbReference type="UniPathway" id="UPA00148"/>
<comment type="function">
    <text evidence="10">Part of the energy-coupling factor (ECF) transporter complex CbiMNOQ involved in cobalt import.</text>
</comment>
<dbReference type="GO" id="GO:0009236">
    <property type="term" value="P:cobalamin biosynthetic process"/>
    <property type="evidence" value="ECO:0007669"/>
    <property type="project" value="UniProtKB-UniRule"/>
</dbReference>
<dbReference type="InterPro" id="IPR003705">
    <property type="entry name" value="CbiN"/>
</dbReference>
<dbReference type="EMBL" id="JACHDS010000001">
    <property type="protein sequence ID" value="MBB6170806.1"/>
    <property type="molecule type" value="Genomic_DNA"/>
</dbReference>
<keyword evidence="4 10" id="KW-0169">Cobalamin biosynthesis</keyword>
<keyword evidence="2 10" id="KW-0813">Transport</keyword>
<feature type="region of interest" description="Disordered" evidence="11">
    <location>
        <begin position="1"/>
        <end position="24"/>
    </location>
</feature>
<dbReference type="GO" id="GO:0015087">
    <property type="term" value="F:cobalt ion transmembrane transporter activity"/>
    <property type="evidence" value="ECO:0007669"/>
    <property type="project" value="UniProtKB-UniRule"/>
</dbReference>
<dbReference type="NCBIfam" id="NF002780">
    <property type="entry name" value="PRK02898.1"/>
    <property type="match status" value="1"/>
</dbReference>
<comment type="similarity">
    <text evidence="10">Belongs to the CbiN family.</text>
</comment>
<keyword evidence="5 10" id="KW-0812">Transmembrane</keyword>
<evidence type="ECO:0000256" key="1">
    <source>
        <dbReference type="ARBA" id="ARBA00022426"/>
    </source>
</evidence>
<dbReference type="Proteomes" id="UP000546642">
    <property type="component" value="Unassembled WGS sequence"/>
</dbReference>
<evidence type="ECO:0000256" key="2">
    <source>
        <dbReference type="ARBA" id="ARBA00022448"/>
    </source>
</evidence>
<dbReference type="GO" id="GO:0005886">
    <property type="term" value="C:plasma membrane"/>
    <property type="evidence" value="ECO:0007669"/>
    <property type="project" value="UniProtKB-SubCell"/>
</dbReference>
<evidence type="ECO:0000256" key="7">
    <source>
        <dbReference type="ARBA" id="ARBA00023065"/>
    </source>
</evidence>
<feature type="transmembrane region" description="Helical" evidence="10">
    <location>
        <begin position="92"/>
        <end position="111"/>
    </location>
</feature>
<evidence type="ECO:0000313" key="13">
    <source>
        <dbReference type="Proteomes" id="UP000546642"/>
    </source>
</evidence>
<feature type="transmembrane region" description="Helical" evidence="10">
    <location>
        <begin position="28"/>
        <end position="47"/>
    </location>
</feature>
<protein>
    <recommendedName>
        <fullName evidence="10">Cobalt transport protein CbiN</fullName>
    </recommendedName>
    <alternativeName>
        <fullName evidence="10">Energy-coupling factor transporter probable substrate-capture protein CbiN</fullName>
        <shortName evidence="10">ECF transporter S component CbiN</shortName>
    </alternativeName>
</protein>
<keyword evidence="6 10" id="KW-1133">Transmembrane helix</keyword>
<organism evidence="12 13">
    <name type="scientific">Nocardiopsis mwathae</name>
    <dbReference type="NCBI Taxonomy" id="1472723"/>
    <lineage>
        <taxon>Bacteria</taxon>
        <taxon>Bacillati</taxon>
        <taxon>Actinomycetota</taxon>
        <taxon>Actinomycetes</taxon>
        <taxon>Streptosporangiales</taxon>
        <taxon>Nocardiopsidaceae</taxon>
        <taxon>Nocardiopsis</taxon>
    </lineage>
</organism>
<evidence type="ECO:0000256" key="10">
    <source>
        <dbReference type="HAMAP-Rule" id="MF_00330"/>
    </source>
</evidence>
<dbReference type="RefSeq" id="WP_184073732.1">
    <property type="nucleotide sequence ID" value="NZ_JACHDS010000001.1"/>
</dbReference>
<accession>A0A7W9YFZ5</accession>
<feature type="compositionally biased region" description="Low complexity" evidence="11">
    <location>
        <begin position="1"/>
        <end position="12"/>
    </location>
</feature>
<evidence type="ECO:0000256" key="6">
    <source>
        <dbReference type="ARBA" id="ARBA00022989"/>
    </source>
</evidence>
<evidence type="ECO:0000256" key="3">
    <source>
        <dbReference type="ARBA" id="ARBA00022475"/>
    </source>
</evidence>
<name>A0A7W9YFZ5_9ACTN</name>
<feature type="compositionally biased region" description="Basic and acidic residues" evidence="11">
    <location>
        <begin position="13"/>
        <end position="23"/>
    </location>
</feature>
<dbReference type="AlphaFoldDB" id="A0A7W9YFZ5"/>
<comment type="subcellular location">
    <subcellularLocation>
        <location evidence="10">Cell membrane</location>
        <topology evidence="10">Multi-pass membrane protein</topology>
    </subcellularLocation>
</comment>
<evidence type="ECO:0000256" key="9">
    <source>
        <dbReference type="ARBA" id="ARBA00023285"/>
    </source>
</evidence>
<keyword evidence="1 10" id="KW-0171">Cobalt transport</keyword>
<dbReference type="Pfam" id="PF02553">
    <property type="entry name" value="CbiN"/>
    <property type="match status" value="1"/>
</dbReference>
<feature type="compositionally biased region" description="Low complexity" evidence="11">
    <location>
        <begin position="124"/>
        <end position="139"/>
    </location>
</feature>
<comment type="subunit">
    <text evidence="10">Forms an energy-coupling factor (ECF) transporter complex composed of an ATP-binding protein (A component, CbiO), a transmembrane protein (T component, CbiQ) and 2 possible substrate-capture proteins (S components, CbiM and CbiN) of unknown stoichimetry.</text>
</comment>
<dbReference type="PANTHER" id="PTHR38662:SF1">
    <property type="entry name" value="COBALT TRANSPORT PROTEIN CBIN"/>
    <property type="match status" value="1"/>
</dbReference>
<dbReference type="PANTHER" id="PTHR38662">
    <property type="entry name" value="COBALT TRANSPORT PROTEIN CBIN"/>
    <property type="match status" value="1"/>
</dbReference>